<feature type="transmembrane region" description="Helical" evidence="5">
    <location>
        <begin position="20"/>
        <end position="45"/>
    </location>
</feature>
<protein>
    <submittedName>
        <fullName evidence="7">MFS transporter</fullName>
    </submittedName>
</protein>
<feature type="transmembrane region" description="Helical" evidence="5">
    <location>
        <begin position="284"/>
        <end position="302"/>
    </location>
</feature>
<dbReference type="EMBL" id="CP063213">
    <property type="protein sequence ID" value="QOR46430.1"/>
    <property type="molecule type" value="Genomic_DNA"/>
</dbReference>
<dbReference type="PANTHER" id="PTHR23542:SF1">
    <property type="entry name" value="MAJOR FACILITATOR SUPERFAMILY (MFS) PROFILE DOMAIN-CONTAINING PROTEIN"/>
    <property type="match status" value="1"/>
</dbReference>
<feature type="transmembrane region" description="Helical" evidence="5">
    <location>
        <begin position="84"/>
        <end position="103"/>
    </location>
</feature>
<dbReference type="Gene3D" id="1.20.1250.20">
    <property type="entry name" value="MFS general substrate transporter like domains"/>
    <property type="match status" value="1"/>
</dbReference>
<keyword evidence="4 5" id="KW-0472">Membrane</keyword>
<dbReference type="InterPro" id="IPR020846">
    <property type="entry name" value="MFS_dom"/>
</dbReference>
<name>A0A7M1QWL4_9ACTO</name>
<evidence type="ECO:0000259" key="6">
    <source>
        <dbReference type="PROSITE" id="PS50850"/>
    </source>
</evidence>
<evidence type="ECO:0000256" key="2">
    <source>
        <dbReference type="ARBA" id="ARBA00022692"/>
    </source>
</evidence>
<feature type="transmembrane region" description="Helical" evidence="5">
    <location>
        <begin position="250"/>
        <end position="272"/>
    </location>
</feature>
<comment type="subcellular location">
    <subcellularLocation>
        <location evidence="1">Cell membrane</location>
        <topology evidence="1">Multi-pass membrane protein</topology>
    </subcellularLocation>
</comment>
<feature type="transmembrane region" description="Helical" evidence="5">
    <location>
        <begin position="109"/>
        <end position="130"/>
    </location>
</feature>
<keyword evidence="8" id="KW-1185">Reference proteome</keyword>
<dbReference type="RefSeq" id="WP_197551658.1">
    <property type="nucleotide sequence ID" value="NZ_CP063213.1"/>
</dbReference>
<evidence type="ECO:0000256" key="3">
    <source>
        <dbReference type="ARBA" id="ARBA00022989"/>
    </source>
</evidence>
<feature type="transmembrane region" description="Helical" evidence="5">
    <location>
        <begin position="370"/>
        <end position="390"/>
    </location>
</feature>
<reference evidence="7 8" key="1">
    <citation type="submission" date="2020-10" db="EMBL/GenBank/DDBJ databases">
        <title>Trueperella pecoris sp. nov. isolated from bovine and porcine specimens.</title>
        <authorList>
            <person name="Schoenecker L."/>
            <person name="Schnydrig P."/>
            <person name="Brodard I."/>
            <person name="Thomann A."/>
            <person name="Hemphill A."/>
            <person name="Rodriguez-Campos S."/>
            <person name="Perreten V."/>
            <person name="Jores J."/>
            <person name="Kittl S."/>
        </authorList>
    </citation>
    <scope>NUCLEOTIDE SEQUENCE [LARGE SCALE GENOMIC DNA]</scope>
    <source>
        <strain evidence="7 8">15A0121</strain>
    </source>
</reference>
<dbReference type="InterPro" id="IPR036259">
    <property type="entry name" value="MFS_trans_sf"/>
</dbReference>
<dbReference type="PROSITE" id="PS50850">
    <property type="entry name" value="MFS"/>
    <property type="match status" value="1"/>
</dbReference>
<evidence type="ECO:0000313" key="7">
    <source>
        <dbReference type="EMBL" id="QOR46430.1"/>
    </source>
</evidence>
<proteinExistence type="predicted"/>
<evidence type="ECO:0000256" key="1">
    <source>
        <dbReference type="ARBA" id="ARBA00004651"/>
    </source>
</evidence>
<organism evidence="7 8">
    <name type="scientific">Trueperella pecoris</name>
    <dbReference type="NCBI Taxonomy" id="2733571"/>
    <lineage>
        <taxon>Bacteria</taxon>
        <taxon>Bacillati</taxon>
        <taxon>Actinomycetota</taxon>
        <taxon>Actinomycetes</taxon>
        <taxon>Actinomycetales</taxon>
        <taxon>Actinomycetaceae</taxon>
        <taxon>Trueperella</taxon>
    </lineage>
</organism>
<gene>
    <name evidence="7" type="ORF">INS88_04325</name>
</gene>
<dbReference type="Pfam" id="PF07690">
    <property type="entry name" value="MFS_1"/>
    <property type="match status" value="1"/>
</dbReference>
<dbReference type="SUPFAM" id="SSF103473">
    <property type="entry name" value="MFS general substrate transporter"/>
    <property type="match status" value="1"/>
</dbReference>
<dbReference type="GO" id="GO:0005886">
    <property type="term" value="C:plasma membrane"/>
    <property type="evidence" value="ECO:0007669"/>
    <property type="project" value="UniProtKB-SubCell"/>
</dbReference>
<evidence type="ECO:0000256" key="5">
    <source>
        <dbReference type="SAM" id="Phobius"/>
    </source>
</evidence>
<feature type="transmembrane region" description="Helical" evidence="5">
    <location>
        <begin position="51"/>
        <end position="72"/>
    </location>
</feature>
<feature type="transmembrane region" description="Helical" evidence="5">
    <location>
        <begin position="219"/>
        <end position="244"/>
    </location>
</feature>
<dbReference type="AlphaFoldDB" id="A0A7M1QWL4"/>
<feature type="transmembrane region" description="Helical" evidence="5">
    <location>
        <begin position="308"/>
        <end position="328"/>
    </location>
</feature>
<evidence type="ECO:0000313" key="8">
    <source>
        <dbReference type="Proteomes" id="UP000595053"/>
    </source>
</evidence>
<feature type="transmembrane region" description="Helical" evidence="5">
    <location>
        <begin position="151"/>
        <end position="172"/>
    </location>
</feature>
<dbReference type="PANTHER" id="PTHR23542">
    <property type="match status" value="1"/>
</dbReference>
<keyword evidence="3 5" id="KW-1133">Transmembrane helix</keyword>
<accession>A0A7M1QWL4</accession>
<keyword evidence="2 5" id="KW-0812">Transmembrane</keyword>
<dbReference type="InterPro" id="IPR011701">
    <property type="entry name" value="MFS"/>
</dbReference>
<feature type="transmembrane region" description="Helical" evidence="5">
    <location>
        <begin position="340"/>
        <end position="364"/>
    </location>
</feature>
<feature type="domain" description="Major facilitator superfamily (MFS) profile" evidence="6">
    <location>
        <begin position="18"/>
        <end position="398"/>
    </location>
</feature>
<sequence length="398" mass="41013">MSNFRSSFGGYRELPSLVGYTHMAISFLGRLPTAMIIIGVLTLIVSETGSVSVAAYCSASLAIANGVGNVVIGRLTDRFGQRRPLLAIAPLNVGALVFLVWLAPHNPPLLALVATSAVVGMTTSPIGPLSRIRWYPLASPRQLPAAMSWETVNDELIFVLGPAAVGILAAAITPGAPLLVAAGLIATCVIPFALSRYARGPANDAGEPSPPFPLVLRRVRMPLLAMVFMGMFFGAMQTTVTAFARAHNMAGLGGLIYSALGLSAAVTALIAVALPERLSFNTRVFWGGAGLFLGAAACILATNAVALAFLLLIAGSFIGPVGVSIFTLAGRWAPRGGDGVANTAIVSANVLGVAGASAVVGQLLETNVSYGFWSAAIFGVGMMIVSATIGRADERTYS</sequence>
<evidence type="ECO:0000256" key="4">
    <source>
        <dbReference type="ARBA" id="ARBA00023136"/>
    </source>
</evidence>
<dbReference type="GO" id="GO:0022857">
    <property type="term" value="F:transmembrane transporter activity"/>
    <property type="evidence" value="ECO:0007669"/>
    <property type="project" value="InterPro"/>
</dbReference>
<dbReference type="Proteomes" id="UP000595053">
    <property type="component" value="Chromosome"/>
</dbReference>